<reference evidence="6 7" key="1">
    <citation type="submission" date="2016-09" db="EMBL/GenBank/DDBJ databases">
        <title>genome sequence of Mycobacterium sp. 739 SCH.</title>
        <authorList>
            <person name="Greninger A.L."/>
            <person name="Qin X."/>
            <person name="Jerome K."/>
            <person name="Vora S."/>
            <person name="Quinn K."/>
        </authorList>
    </citation>
    <scope>NUCLEOTIDE SEQUENCE [LARGE SCALE GENOMIC DNA]</scope>
    <source>
        <strain evidence="6 7">SCH</strain>
    </source>
</reference>
<evidence type="ECO:0000256" key="2">
    <source>
        <dbReference type="ARBA" id="ARBA00008854"/>
    </source>
</evidence>
<dbReference type="Pfam" id="PF04011">
    <property type="entry name" value="LemA"/>
    <property type="match status" value="1"/>
</dbReference>
<dbReference type="PANTHER" id="PTHR34478">
    <property type="entry name" value="PROTEIN LEMA"/>
    <property type="match status" value="1"/>
</dbReference>
<dbReference type="AlphaFoldDB" id="A0A1E8PVV9"/>
<protein>
    <submittedName>
        <fullName evidence="6">LemA family protein</fullName>
    </submittedName>
</protein>
<dbReference type="Proteomes" id="UP000178953">
    <property type="component" value="Unassembled WGS sequence"/>
</dbReference>
<dbReference type="PANTHER" id="PTHR34478:SF2">
    <property type="entry name" value="MEMBRANE PROTEIN"/>
    <property type="match status" value="1"/>
</dbReference>
<evidence type="ECO:0000256" key="1">
    <source>
        <dbReference type="ARBA" id="ARBA00004167"/>
    </source>
</evidence>
<organism evidence="6 7">
    <name type="scientific">Mycolicibacterium grossiae</name>
    <dbReference type="NCBI Taxonomy" id="1552759"/>
    <lineage>
        <taxon>Bacteria</taxon>
        <taxon>Bacillati</taxon>
        <taxon>Actinomycetota</taxon>
        <taxon>Actinomycetes</taxon>
        <taxon>Mycobacteriales</taxon>
        <taxon>Mycobacteriaceae</taxon>
        <taxon>Mycolicibacterium</taxon>
    </lineage>
</organism>
<evidence type="ECO:0000313" key="6">
    <source>
        <dbReference type="EMBL" id="OFJ50341.1"/>
    </source>
</evidence>
<name>A0A1E8PVV9_9MYCO</name>
<evidence type="ECO:0000256" key="3">
    <source>
        <dbReference type="ARBA" id="ARBA00022692"/>
    </source>
</evidence>
<dbReference type="Gene3D" id="1.20.1440.20">
    <property type="entry name" value="LemA-like domain"/>
    <property type="match status" value="1"/>
</dbReference>
<evidence type="ECO:0000313" key="7">
    <source>
        <dbReference type="Proteomes" id="UP000178953"/>
    </source>
</evidence>
<comment type="subcellular location">
    <subcellularLocation>
        <location evidence="1">Membrane</location>
        <topology evidence="1">Single-pass membrane protein</topology>
    </subcellularLocation>
</comment>
<dbReference type="InterPro" id="IPR023353">
    <property type="entry name" value="LemA-like_dom_sf"/>
</dbReference>
<keyword evidence="4" id="KW-1133">Transmembrane helix</keyword>
<keyword evidence="3" id="KW-0812">Transmembrane</keyword>
<sequence length="178" mass="18732">MVTFGLTVLLVVLVAVLALVLVGYNKIRTADVRVAEALAGIDVELTRRAALIPGVMHAVQTLADHELAVLDRVTAANAALAAATGGPSVARRSAAQRDLDDAVGRAVAAARTSPSLASSAAFADLQQQLAATENTLAFARQYYNDAVATLNRLVTTLPWMVVAPLAGVPEREYYQLPR</sequence>
<keyword evidence="5" id="KW-0472">Membrane</keyword>
<dbReference type="EMBL" id="MCHX01000145">
    <property type="protein sequence ID" value="OFJ50341.1"/>
    <property type="molecule type" value="Genomic_DNA"/>
</dbReference>
<keyword evidence="7" id="KW-1185">Reference proteome</keyword>
<dbReference type="SUPFAM" id="SSF140478">
    <property type="entry name" value="LemA-like"/>
    <property type="match status" value="1"/>
</dbReference>
<dbReference type="GO" id="GO:0016020">
    <property type="term" value="C:membrane"/>
    <property type="evidence" value="ECO:0007669"/>
    <property type="project" value="UniProtKB-SubCell"/>
</dbReference>
<proteinExistence type="inferred from homology"/>
<evidence type="ECO:0000256" key="4">
    <source>
        <dbReference type="ARBA" id="ARBA00022989"/>
    </source>
</evidence>
<dbReference type="InterPro" id="IPR007156">
    <property type="entry name" value="MamQ_LemA"/>
</dbReference>
<accession>A0A1E8PVV9</accession>
<comment type="caution">
    <text evidence="6">The sequence shown here is derived from an EMBL/GenBank/DDBJ whole genome shotgun (WGS) entry which is preliminary data.</text>
</comment>
<dbReference type="OrthoDB" id="9804152at2"/>
<gene>
    <name evidence="6" type="ORF">BEL07_28795</name>
</gene>
<dbReference type="RefSeq" id="WP_070356428.1">
    <property type="nucleotide sequence ID" value="NZ_CP043474.1"/>
</dbReference>
<evidence type="ECO:0000256" key="5">
    <source>
        <dbReference type="ARBA" id="ARBA00023136"/>
    </source>
</evidence>
<comment type="similarity">
    <text evidence="2">Belongs to the LemA family.</text>
</comment>